<feature type="transmembrane region" description="Helical" evidence="1">
    <location>
        <begin position="43"/>
        <end position="63"/>
    </location>
</feature>
<proteinExistence type="predicted"/>
<name>A0A1M7CWG0_9FLAO</name>
<dbReference type="Proteomes" id="UP000184031">
    <property type="component" value="Unassembled WGS sequence"/>
</dbReference>
<protein>
    <submittedName>
        <fullName evidence="3">Uncharacterized protein</fullName>
    </submittedName>
</protein>
<reference evidence="3 4" key="1">
    <citation type="submission" date="2016-11" db="EMBL/GenBank/DDBJ databases">
        <authorList>
            <person name="Varghese N."/>
            <person name="Submissions S."/>
        </authorList>
    </citation>
    <scope>NUCLEOTIDE SEQUENCE [LARGE SCALE GENOMIC DNA]</scope>
    <source>
        <strain evidence="3 4">CGMCC 1.12174</strain>
        <strain evidence="2 5">DSM 26351</strain>
    </source>
</reference>
<evidence type="ECO:0000313" key="5">
    <source>
        <dbReference type="Proteomes" id="UP000198940"/>
    </source>
</evidence>
<dbReference type="AlphaFoldDB" id="A0A1M7CWG0"/>
<evidence type="ECO:0000256" key="1">
    <source>
        <dbReference type="SAM" id="Phobius"/>
    </source>
</evidence>
<keyword evidence="1" id="KW-0812">Transmembrane</keyword>
<dbReference type="Proteomes" id="UP000198940">
    <property type="component" value="Unassembled WGS sequence"/>
</dbReference>
<evidence type="ECO:0000313" key="2">
    <source>
        <dbReference type="EMBL" id="SFC66397.1"/>
    </source>
</evidence>
<dbReference type="EMBL" id="FOKU01000019">
    <property type="protein sequence ID" value="SFC66397.1"/>
    <property type="molecule type" value="Genomic_DNA"/>
</dbReference>
<keyword evidence="1" id="KW-0472">Membrane</keyword>
<accession>A0A1M7CWG0</accession>
<keyword evidence="5" id="KW-1185">Reference proteome</keyword>
<gene>
    <name evidence="2" type="ORF">SAMN04487891_1198</name>
    <name evidence="3" type="ORF">SAMN05216293_4131</name>
</gene>
<organism evidence="3 4">
    <name type="scientific">Flagellimonas taeanensis</name>
    <dbReference type="NCBI Taxonomy" id="1005926"/>
    <lineage>
        <taxon>Bacteria</taxon>
        <taxon>Pseudomonadati</taxon>
        <taxon>Bacteroidota</taxon>
        <taxon>Flavobacteriia</taxon>
        <taxon>Flavobacteriales</taxon>
        <taxon>Flavobacteriaceae</taxon>
        <taxon>Flagellimonas</taxon>
    </lineage>
</organism>
<dbReference type="EMBL" id="FRAT01000017">
    <property type="protein sequence ID" value="SHL71535.1"/>
    <property type="molecule type" value="Genomic_DNA"/>
</dbReference>
<evidence type="ECO:0000313" key="3">
    <source>
        <dbReference type="EMBL" id="SHL71535.1"/>
    </source>
</evidence>
<evidence type="ECO:0000313" key="4">
    <source>
        <dbReference type="Proteomes" id="UP000184031"/>
    </source>
</evidence>
<keyword evidence="1" id="KW-1133">Transmembrane helix</keyword>
<comment type="caution">
    <text evidence="3">The sequence shown here is derived from an EMBL/GenBank/DDBJ whole genome shotgun (WGS) entry which is preliminary data.</text>
</comment>
<sequence length="83" mass="9702">MKPKRNQRFQLTTLKGLKKSKTSIWIASKILVFNYLNSRICKITILLHYLTILPSTTFYYFFIVETLVNNIFLAEKTLSLGNV</sequence>